<evidence type="ECO:0000256" key="2">
    <source>
        <dbReference type="ARBA" id="ARBA00022679"/>
    </source>
</evidence>
<comment type="similarity">
    <text evidence="1">Belongs to the transferase hexapeptide repeat family.</text>
</comment>
<evidence type="ECO:0000313" key="4">
    <source>
        <dbReference type="EMBL" id="BDE97451.1"/>
    </source>
</evidence>
<keyword evidence="3" id="KW-0677">Repeat</keyword>
<reference evidence="4 5" key="1">
    <citation type="submission" date="2022-01" db="EMBL/GenBank/DDBJ databases">
        <title>Novel bile acid biosynthetic pathways are enriched in the microbiome of centenarians.</title>
        <authorList>
            <person name="Sato Y."/>
            <person name="Atarashi K."/>
            <person name="Plichta R.D."/>
            <person name="Arai Y."/>
            <person name="Sasajima S."/>
            <person name="Kearney M.S."/>
            <person name="Suda W."/>
            <person name="Takeshita K."/>
            <person name="Sasaki T."/>
            <person name="Okamoto S."/>
            <person name="Skelly N.A."/>
            <person name="Okamura Y."/>
            <person name="Vlamakis H."/>
            <person name="Li Y."/>
            <person name="Tanoue T."/>
            <person name="Takei H."/>
            <person name="Nittono H."/>
            <person name="Narushima S."/>
            <person name="Irie J."/>
            <person name="Itoh H."/>
            <person name="Moriya K."/>
            <person name="Sugiura Y."/>
            <person name="Suematsu M."/>
            <person name="Moritoki N."/>
            <person name="Shibata S."/>
            <person name="Littman R.D."/>
            <person name="Fischbach A.M."/>
            <person name="Uwamino Y."/>
            <person name="Inoue T."/>
            <person name="Honda A."/>
            <person name="Hattori M."/>
            <person name="Murai T."/>
            <person name="Xavier J.R."/>
            <person name="Hirose N."/>
            <person name="Honda K."/>
        </authorList>
    </citation>
    <scope>NUCLEOTIDE SEQUENCE [LARGE SCALE GENOMIC DNA]</scope>
    <source>
        <strain evidence="4 5">CE91-St30</strain>
    </source>
</reference>
<keyword evidence="2" id="KW-0808">Transferase</keyword>
<evidence type="ECO:0000256" key="3">
    <source>
        <dbReference type="ARBA" id="ARBA00022737"/>
    </source>
</evidence>
<organism evidence="4 5">
    <name type="scientific">Raoultibacter timonensis</name>
    <dbReference type="NCBI Taxonomy" id="1907662"/>
    <lineage>
        <taxon>Bacteria</taxon>
        <taxon>Bacillati</taxon>
        <taxon>Actinomycetota</taxon>
        <taxon>Coriobacteriia</taxon>
        <taxon>Eggerthellales</taxon>
        <taxon>Eggerthellaceae</taxon>
        <taxon>Raoultibacter</taxon>
    </lineage>
</organism>
<dbReference type="Pfam" id="PF00132">
    <property type="entry name" value="Hexapep"/>
    <property type="match status" value="1"/>
</dbReference>
<dbReference type="InterPro" id="IPR011004">
    <property type="entry name" value="Trimer_LpxA-like_sf"/>
</dbReference>
<dbReference type="InterPro" id="IPR051159">
    <property type="entry name" value="Hexapeptide_acetyltransf"/>
</dbReference>
<protein>
    <submittedName>
        <fullName evidence="4">Acetyltransferase</fullName>
    </submittedName>
</protein>
<name>A0ABM7WM18_9ACTN</name>
<accession>A0ABM7WM18</accession>
<dbReference type="EMBL" id="AP025564">
    <property type="protein sequence ID" value="BDE97451.1"/>
    <property type="molecule type" value="Genomic_DNA"/>
</dbReference>
<dbReference type="PANTHER" id="PTHR23416">
    <property type="entry name" value="SIALIC ACID SYNTHASE-RELATED"/>
    <property type="match status" value="1"/>
</dbReference>
<keyword evidence="5" id="KW-1185">Reference proteome</keyword>
<gene>
    <name evidence="4" type="ORF">CE91St30_27840</name>
</gene>
<sequence>MTTDELPSADNAASACWVDIAATSFDRDIERARELALRFNGEPGLTTEQRVDLLRPLFGFIGKGVTLSLGLQFGFGYNIFIGDRTFVNFNAVFLDDAPIVLGRDVWVGPNVTFATPLHPLLAEERRTIIDDDGIAHQYERHEPITVGDDVWIASNATINPGVTIGDGAVIGSGSVVTKDIAPNTLAYGNPCRPIREITEADRVGLWR</sequence>
<dbReference type="PROSITE" id="PS00101">
    <property type="entry name" value="HEXAPEP_TRANSFERASES"/>
    <property type="match status" value="1"/>
</dbReference>
<dbReference type="InterPro" id="IPR018357">
    <property type="entry name" value="Hexapep_transf_CS"/>
</dbReference>
<dbReference type="InterPro" id="IPR001451">
    <property type="entry name" value="Hexapep"/>
</dbReference>
<dbReference type="SUPFAM" id="SSF51161">
    <property type="entry name" value="Trimeric LpxA-like enzymes"/>
    <property type="match status" value="1"/>
</dbReference>
<dbReference type="CDD" id="cd03357">
    <property type="entry name" value="LbH_MAT_GAT"/>
    <property type="match status" value="1"/>
</dbReference>
<dbReference type="PANTHER" id="PTHR23416:SF23">
    <property type="entry name" value="ACETYLTRANSFERASE C18B11.09C-RELATED"/>
    <property type="match status" value="1"/>
</dbReference>
<proteinExistence type="inferred from homology"/>
<dbReference type="Gene3D" id="2.160.10.10">
    <property type="entry name" value="Hexapeptide repeat proteins"/>
    <property type="match status" value="1"/>
</dbReference>
<dbReference type="Proteomes" id="UP001320544">
    <property type="component" value="Chromosome"/>
</dbReference>
<evidence type="ECO:0000313" key="5">
    <source>
        <dbReference type="Proteomes" id="UP001320544"/>
    </source>
</evidence>
<evidence type="ECO:0000256" key="1">
    <source>
        <dbReference type="ARBA" id="ARBA00007274"/>
    </source>
</evidence>